<dbReference type="PROSITE" id="PS50158">
    <property type="entry name" value="ZF_CCHC"/>
    <property type="match status" value="2"/>
</dbReference>
<dbReference type="Gene3D" id="4.10.60.10">
    <property type="entry name" value="Zinc finger, CCHC-type"/>
    <property type="match status" value="2"/>
</dbReference>
<dbReference type="GO" id="GO:0071038">
    <property type="term" value="P:TRAMP-dependent tRNA surveillance pathway"/>
    <property type="evidence" value="ECO:0007669"/>
    <property type="project" value="TreeGrafter"/>
</dbReference>
<dbReference type="InterPro" id="IPR036875">
    <property type="entry name" value="Znf_CCHC_sf"/>
</dbReference>
<evidence type="ECO:0000259" key="9">
    <source>
        <dbReference type="PROSITE" id="PS50158"/>
    </source>
</evidence>
<evidence type="ECO:0000256" key="3">
    <source>
        <dbReference type="ARBA" id="ARBA00022737"/>
    </source>
</evidence>
<evidence type="ECO:0000256" key="6">
    <source>
        <dbReference type="ARBA" id="ARBA00023242"/>
    </source>
</evidence>
<keyword evidence="11" id="KW-1185">Reference proteome</keyword>
<keyword evidence="3" id="KW-0677">Repeat</keyword>
<keyword evidence="6" id="KW-0539">Nucleus</keyword>
<dbReference type="Proteomes" id="UP000094801">
    <property type="component" value="Unassembled WGS sequence"/>
</dbReference>
<feature type="region of interest" description="Disordered" evidence="8">
    <location>
        <begin position="248"/>
        <end position="412"/>
    </location>
</feature>
<evidence type="ECO:0000256" key="4">
    <source>
        <dbReference type="ARBA" id="ARBA00022771"/>
    </source>
</evidence>
<feature type="region of interest" description="Disordered" evidence="8">
    <location>
        <begin position="23"/>
        <end position="44"/>
    </location>
</feature>
<gene>
    <name evidence="10" type="ORF">CANARDRAFT_26860</name>
</gene>
<dbReference type="STRING" id="983967.A0A1E4T6U7"/>
<dbReference type="OrthoDB" id="7608935at2759"/>
<feature type="compositionally biased region" description="Polar residues" evidence="8">
    <location>
        <begin position="372"/>
        <end position="381"/>
    </location>
</feature>
<dbReference type="GO" id="GO:0071031">
    <property type="term" value="P:nuclear mRNA surveillance of mRNA 3'-end processing"/>
    <property type="evidence" value="ECO:0007669"/>
    <property type="project" value="TreeGrafter"/>
</dbReference>
<dbReference type="InterPro" id="IPR049024">
    <property type="entry name" value="AIR2-like_ZnK4"/>
</dbReference>
<keyword evidence="5" id="KW-0862">Zinc</keyword>
<keyword evidence="4 7" id="KW-0863">Zinc-finger</keyword>
<dbReference type="Pfam" id="PF21759">
    <property type="entry name" value="AIR2-like_ZnK4"/>
    <property type="match status" value="1"/>
</dbReference>
<name>A0A1E4T6U7_9ASCO</name>
<evidence type="ECO:0000313" key="11">
    <source>
        <dbReference type="Proteomes" id="UP000094801"/>
    </source>
</evidence>
<evidence type="ECO:0000256" key="5">
    <source>
        <dbReference type="ARBA" id="ARBA00022833"/>
    </source>
</evidence>
<feature type="domain" description="CCHC-type" evidence="9">
    <location>
        <begin position="201"/>
        <end position="214"/>
    </location>
</feature>
<organism evidence="10 11">
    <name type="scientific">[Candida] arabinofermentans NRRL YB-2248</name>
    <dbReference type="NCBI Taxonomy" id="983967"/>
    <lineage>
        <taxon>Eukaryota</taxon>
        <taxon>Fungi</taxon>
        <taxon>Dikarya</taxon>
        <taxon>Ascomycota</taxon>
        <taxon>Saccharomycotina</taxon>
        <taxon>Pichiomycetes</taxon>
        <taxon>Pichiales</taxon>
        <taxon>Pichiaceae</taxon>
        <taxon>Ogataea</taxon>
        <taxon>Ogataea/Candida clade</taxon>
    </lineage>
</organism>
<dbReference type="AlphaFoldDB" id="A0A1E4T6U7"/>
<dbReference type="GO" id="GO:0031499">
    <property type="term" value="C:TRAMP complex"/>
    <property type="evidence" value="ECO:0007669"/>
    <property type="project" value="TreeGrafter"/>
</dbReference>
<accession>A0A1E4T6U7</accession>
<feature type="compositionally biased region" description="Low complexity" evidence="8">
    <location>
        <begin position="251"/>
        <end position="266"/>
    </location>
</feature>
<evidence type="ECO:0000256" key="7">
    <source>
        <dbReference type="PROSITE-ProRule" id="PRU00047"/>
    </source>
</evidence>
<dbReference type="SMART" id="SM00343">
    <property type="entry name" value="ZnF_C2HC"/>
    <property type="match status" value="5"/>
</dbReference>
<keyword evidence="2" id="KW-0479">Metal-binding</keyword>
<sequence length="412" mass="46704">MLFTSPLIIDDDEPQEVIDVKVVDEDDEDSSSASSDTQPKSTKNGASLLEEELEPPVEHKALTVISTQIGDINSDNNELAELRGEGRYFGVTDPETSQPICSNCHRRGHIRVHCKVVVCHACGKVDDHYETQCPKSMVCSNCGKRGHFRNLCTEKKKYNYCTDCESKNHSNDRCPNIWRSYITNSYNDNHVFAYPGNAIYCYNCARRGHYGDECVEYRTSKTPNINGSAFTGDNLPKELRSQYRKNLRNLSSESGSDYNSYGNSSSRTNFYEDGSNKRKRGNLYDEYASNDNGRKRSNYNTMPPPSKDRNGPISQRPTKSGFLPLGNPSKNQGYRKDNNSNKNSYDYKPQITRRDNLPSGPSVKKPTRSGFIDQQKSSGYQGNRGESKSYGGPRRGDNSDYNRRKYNNNKRY</sequence>
<dbReference type="EMBL" id="KV453848">
    <property type="protein sequence ID" value="ODV87462.1"/>
    <property type="molecule type" value="Genomic_DNA"/>
</dbReference>
<evidence type="ECO:0000256" key="1">
    <source>
        <dbReference type="ARBA" id="ARBA00004123"/>
    </source>
</evidence>
<proteinExistence type="predicted"/>
<feature type="domain" description="CCHC-type" evidence="9">
    <location>
        <begin position="139"/>
        <end position="154"/>
    </location>
</feature>
<evidence type="ECO:0000313" key="10">
    <source>
        <dbReference type="EMBL" id="ODV87462.1"/>
    </source>
</evidence>
<evidence type="ECO:0000256" key="2">
    <source>
        <dbReference type="ARBA" id="ARBA00022723"/>
    </source>
</evidence>
<comment type="subcellular location">
    <subcellularLocation>
        <location evidence="1">Nucleus</location>
    </subcellularLocation>
</comment>
<dbReference type="GO" id="GO:0071036">
    <property type="term" value="P:nuclear polyadenylation-dependent snoRNA catabolic process"/>
    <property type="evidence" value="ECO:0007669"/>
    <property type="project" value="TreeGrafter"/>
</dbReference>
<dbReference type="SUPFAM" id="SSF57756">
    <property type="entry name" value="Retrovirus zinc finger-like domains"/>
    <property type="match status" value="1"/>
</dbReference>
<feature type="compositionally biased region" description="Basic and acidic residues" evidence="8">
    <location>
        <begin position="394"/>
        <end position="403"/>
    </location>
</feature>
<dbReference type="GO" id="GO:0071039">
    <property type="term" value="P:nuclear polyadenylation-dependent CUT catabolic process"/>
    <property type="evidence" value="ECO:0007669"/>
    <property type="project" value="TreeGrafter"/>
</dbReference>
<dbReference type="GO" id="GO:0008270">
    <property type="term" value="F:zinc ion binding"/>
    <property type="evidence" value="ECO:0007669"/>
    <property type="project" value="UniProtKB-KW"/>
</dbReference>
<dbReference type="PANTHER" id="PTHR46543:SF1">
    <property type="entry name" value="ZINC FINGER CCHC DOMAIN-CONTAINING PROTEIN 7"/>
    <property type="match status" value="1"/>
</dbReference>
<dbReference type="InterPro" id="IPR001878">
    <property type="entry name" value="Znf_CCHC"/>
</dbReference>
<dbReference type="PANTHER" id="PTHR46543">
    <property type="entry name" value="ZINC FINGER CCHC DOMAIN-CONTAINING PROTEIN 7"/>
    <property type="match status" value="1"/>
</dbReference>
<evidence type="ECO:0000256" key="8">
    <source>
        <dbReference type="SAM" id="MobiDB-lite"/>
    </source>
</evidence>
<dbReference type="InterPro" id="IPR051644">
    <property type="entry name" value="TRAMP_AT-DNA-binding"/>
</dbReference>
<dbReference type="GO" id="GO:0071035">
    <property type="term" value="P:nuclear polyadenylation-dependent rRNA catabolic process"/>
    <property type="evidence" value="ECO:0007669"/>
    <property type="project" value="TreeGrafter"/>
</dbReference>
<dbReference type="GO" id="GO:0071037">
    <property type="term" value="P:nuclear polyadenylation-dependent snRNA catabolic process"/>
    <property type="evidence" value="ECO:0007669"/>
    <property type="project" value="TreeGrafter"/>
</dbReference>
<dbReference type="GO" id="GO:0003723">
    <property type="term" value="F:RNA binding"/>
    <property type="evidence" value="ECO:0007669"/>
    <property type="project" value="TreeGrafter"/>
</dbReference>
<reference evidence="11" key="1">
    <citation type="submission" date="2016-04" db="EMBL/GenBank/DDBJ databases">
        <title>Comparative genomics of biotechnologically important yeasts.</title>
        <authorList>
            <consortium name="DOE Joint Genome Institute"/>
            <person name="Riley R."/>
            <person name="Haridas S."/>
            <person name="Wolfe K.H."/>
            <person name="Lopes M.R."/>
            <person name="Hittinger C.T."/>
            <person name="Goker M."/>
            <person name="Salamov A."/>
            <person name="Wisecaver J."/>
            <person name="Long T.M."/>
            <person name="Aerts A.L."/>
            <person name="Barry K."/>
            <person name="Choi C."/>
            <person name="Clum A."/>
            <person name="Coughlan A.Y."/>
            <person name="Deshpande S."/>
            <person name="Douglass A.P."/>
            <person name="Hanson S.J."/>
            <person name="Klenk H.-P."/>
            <person name="Labutti K."/>
            <person name="Lapidus A."/>
            <person name="Lindquist E."/>
            <person name="Lipzen A."/>
            <person name="Meier-Kolthoff J.P."/>
            <person name="Ohm R.A."/>
            <person name="Otillar R.P."/>
            <person name="Pangilinan J."/>
            <person name="Peng Y."/>
            <person name="Rokas A."/>
            <person name="Rosa C.A."/>
            <person name="Scheuner C."/>
            <person name="Sibirny A.A."/>
            <person name="Slot J.C."/>
            <person name="Stielow J.B."/>
            <person name="Sun H."/>
            <person name="Kurtzman C.P."/>
            <person name="Blackwell M."/>
            <person name="Grigoriev I.V."/>
            <person name="Jeffries T.W."/>
        </authorList>
    </citation>
    <scope>NUCLEOTIDE SEQUENCE [LARGE SCALE GENOMIC DNA]</scope>
    <source>
        <strain evidence="11">NRRL YB-2248</strain>
    </source>
</reference>
<protein>
    <recommendedName>
        <fullName evidence="9">CCHC-type domain-containing protein</fullName>
    </recommendedName>
</protein>